<evidence type="ECO:0000313" key="2">
    <source>
        <dbReference type="EMBL" id="ASN82719.1"/>
    </source>
</evidence>
<gene>
    <name evidence="2" type="ORF">DFI_16310</name>
</gene>
<evidence type="ECO:0000259" key="1">
    <source>
        <dbReference type="Pfam" id="PF03537"/>
    </source>
</evidence>
<dbReference type="InterPro" id="IPR013785">
    <property type="entry name" value="Aldolase_TIM"/>
</dbReference>
<evidence type="ECO:0000313" key="3">
    <source>
        <dbReference type="Proteomes" id="UP000259030"/>
    </source>
</evidence>
<dbReference type="SUPFAM" id="SSF51445">
    <property type="entry name" value="(Trans)glycosidases"/>
    <property type="match status" value="1"/>
</dbReference>
<keyword evidence="3" id="KW-1185">Reference proteome</keyword>
<dbReference type="Proteomes" id="UP000259030">
    <property type="component" value="Plasmid pDFI1"/>
</dbReference>
<keyword evidence="2" id="KW-0614">Plasmid</keyword>
<dbReference type="KEGG" id="dfc:DFI_16310"/>
<dbReference type="RefSeq" id="WP_081425955.1">
    <property type="nucleotide sequence ID" value="NZ_CP021082.1"/>
</dbReference>
<dbReference type="Pfam" id="PF03537">
    <property type="entry name" value="Glyco_hydro_114"/>
    <property type="match status" value="1"/>
</dbReference>
<dbReference type="Gene3D" id="3.20.20.70">
    <property type="entry name" value="Aldolase class I"/>
    <property type="match status" value="1"/>
</dbReference>
<sequence>MLLTSSTNLPAFASRLSRGRTRQLRRPKKPFAVYYGDQQLNKLRAYQTVVLQPQHYTGQELRWLRDQGVRTLAYLSLGEDPHALPGAWARQERNPAWGTWYVKVGHAAWRAQVFESAAAYMQHFDGLFLDTVDNTRLFPADRSPLLKILRTLRLSYPDAYLLVNRGFDLLPEMARHVNGILIESFTTSWLDGYRKLYPSELAYTRDLLVTARSYGLDTYALDYARTPAQRRAAQVRARALGVSTFVSSRELAVL</sequence>
<dbReference type="InterPro" id="IPR017853">
    <property type="entry name" value="GH"/>
</dbReference>
<dbReference type="PANTHER" id="PTHR35882:SF2">
    <property type="entry name" value="PELA"/>
    <property type="match status" value="1"/>
</dbReference>
<reference evidence="2 3" key="1">
    <citation type="submission" date="2017-05" db="EMBL/GenBank/DDBJ databases">
        <title>The complete genome sequence of Deinococcus ficus isolated from the rhizosphere of the Ficus religiosa L. in Taiwan.</title>
        <authorList>
            <person name="Wu K.-M."/>
            <person name="Liao T.-L."/>
            <person name="Liu Y.-M."/>
            <person name="Young C.-C."/>
            <person name="Tsai S.-F."/>
        </authorList>
    </citation>
    <scope>NUCLEOTIDE SEQUENCE [LARGE SCALE GENOMIC DNA]</scope>
    <source>
        <strain evidence="2 3">CC-FR2-10</strain>
        <plasmid evidence="3">pdfi1</plasmid>
    </source>
</reference>
<dbReference type="InterPro" id="IPR004352">
    <property type="entry name" value="GH114_TIM-barrel"/>
</dbReference>
<organism evidence="2 3">
    <name type="scientific">Deinococcus ficus</name>
    <dbReference type="NCBI Taxonomy" id="317577"/>
    <lineage>
        <taxon>Bacteria</taxon>
        <taxon>Thermotogati</taxon>
        <taxon>Deinococcota</taxon>
        <taxon>Deinococci</taxon>
        <taxon>Deinococcales</taxon>
        <taxon>Deinococcaceae</taxon>
        <taxon>Deinococcus</taxon>
    </lineage>
</organism>
<dbReference type="EMBL" id="CP021082">
    <property type="protein sequence ID" value="ASN82719.1"/>
    <property type="molecule type" value="Genomic_DNA"/>
</dbReference>
<dbReference type="PANTHER" id="PTHR35882">
    <property type="entry name" value="PELA"/>
    <property type="match status" value="1"/>
</dbReference>
<accession>A0A221T1F5</accession>
<geneLocation type="plasmid" evidence="3">
    <name>pdfi1</name>
</geneLocation>
<dbReference type="AlphaFoldDB" id="A0A221T1F5"/>
<protein>
    <recommendedName>
        <fullName evidence="1">Glycoside-hydrolase family GH114 TIM-barrel domain-containing protein</fullName>
    </recommendedName>
</protein>
<name>A0A221T1F5_9DEIO</name>
<proteinExistence type="predicted"/>
<feature type="domain" description="Glycoside-hydrolase family GH114 TIM-barrel" evidence="1">
    <location>
        <begin position="46"/>
        <end position="251"/>
    </location>
</feature>